<protein>
    <submittedName>
        <fullName evidence="11">Sugar transferase</fullName>
    </submittedName>
</protein>
<reference evidence="11 12" key="1">
    <citation type="submission" date="2019-10" db="EMBL/GenBank/DDBJ databases">
        <title>Epibacterium sp. nov., isolated from seawater.</title>
        <authorList>
            <person name="Zhang X."/>
            <person name="Li N."/>
        </authorList>
    </citation>
    <scope>NUCLEOTIDE SEQUENCE [LARGE SCALE GENOMIC DNA]</scope>
    <source>
        <strain evidence="11 12">SM1969</strain>
    </source>
</reference>
<dbReference type="InterPro" id="IPR003362">
    <property type="entry name" value="Bact_transf"/>
</dbReference>
<comment type="caution">
    <text evidence="11">The sequence shown here is derived from an EMBL/GenBank/DDBJ whole genome shotgun (WGS) entry which is preliminary data.</text>
</comment>
<dbReference type="PANTHER" id="PTHR30576:SF4">
    <property type="entry name" value="UNDECAPRENYL-PHOSPHATE GALACTOSE PHOSPHOTRANSFERASE"/>
    <property type="match status" value="1"/>
</dbReference>
<keyword evidence="8" id="KW-0270">Exopolysaccharide synthesis</keyword>
<evidence type="ECO:0000256" key="2">
    <source>
        <dbReference type="ARBA" id="ARBA00006464"/>
    </source>
</evidence>
<sequence>MSASNIQDVHVVDRAPAITNHPVYGLFGKRVLDILLVLIAAPIVLPVVMILSLMVALDGGKPFYTQARVGRGGKSFTLWKLRSMVQNADKKLEAYLEKHPEARAEWDEKQKLDNDPRITRFGQLIRKTSLDELPQFWNVLTGDMSLVGPRPMMPDQKQYYPGQDYYALRPGITGSWQVSARNESTFADRARYDSSYRHALSLKTDIRLLAATVRVVLRATGR</sequence>
<proteinExistence type="inferred from homology"/>
<keyword evidence="3" id="KW-1003">Cell membrane</keyword>
<evidence type="ECO:0000259" key="10">
    <source>
        <dbReference type="Pfam" id="PF02397"/>
    </source>
</evidence>
<evidence type="ECO:0000256" key="4">
    <source>
        <dbReference type="ARBA" id="ARBA00022679"/>
    </source>
</evidence>
<feature type="transmembrane region" description="Helical" evidence="9">
    <location>
        <begin position="34"/>
        <end position="57"/>
    </location>
</feature>
<keyword evidence="6 9" id="KW-1133">Transmembrane helix</keyword>
<evidence type="ECO:0000256" key="3">
    <source>
        <dbReference type="ARBA" id="ARBA00022475"/>
    </source>
</evidence>
<evidence type="ECO:0000256" key="5">
    <source>
        <dbReference type="ARBA" id="ARBA00022692"/>
    </source>
</evidence>
<evidence type="ECO:0000256" key="7">
    <source>
        <dbReference type="ARBA" id="ARBA00023136"/>
    </source>
</evidence>
<comment type="similarity">
    <text evidence="2">Belongs to the bacterial sugar transferase family.</text>
</comment>
<dbReference type="EMBL" id="WIXK01000011">
    <property type="protein sequence ID" value="MQY44154.1"/>
    <property type="molecule type" value="Genomic_DNA"/>
</dbReference>
<dbReference type="GO" id="GO:0016780">
    <property type="term" value="F:phosphotransferase activity, for other substituted phosphate groups"/>
    <property type="evidence" value="ECO:0007669"/>
    <property type="project" value="TreeGrafter"/>
</dbReference>
<name>A0A844B0T2_9RHOB</name>
<accession>A0A844B0T2</accession>
<dbReference type="AlphaFoldDB" id="A0A844B0T2"/>
<comment type="subcellular location">
    <subcellularLocation>
        <location evidence="1">Cell membrane</location>
    </subcellularLocation>
</comment>
<dbReference type="GO" id="GO:0005886">
    <property type="term" value="C:plasma membrane"/>
    <property type="evidence" value="ECO:0007669"/>
    <property type="project" value="UniProtKB-SubCell"/>
</dbReference>
<dbReference type="PANTHER" id="PTHR30576">
    <property type="entry name" value="COLANIC BIOSYNTHESIS UDP-GLUCOSE LIPID CARRIER TRANSFERASE"/>
    <property type="match status" value="1"/>
</dbReference>
<keyword evidence="4 11" id="KW-0808">Transferase</keyword>
<organism evidence="11 12">
    <name type="scientific">Tritonibacter aquimaris</name>
    <dbReference type="NCBI Taxonomy" id="2663379"/>
    <lineage>
        <taxon>Bacteria</taxon>
        <taxon>Pseudomonadati</taxon>
        <taxon>Pseudomonadota</taxon>
        <taxon>Alphaproteobacteria</taxon>
        <taxon>Rhodobacterales</taxon>
        <taxon>Paracoccaceae</taxon>
        <taxon>Tritonibacter</taxon>
    </lineage>
</organism>
<gene>
    <name evidence="11" type="ORF">GG681_16025</name>
</gene>
<dbReference type="Proteomes" id="UP000436694">
    <property type="component" value="Unassembled WGS sequence"/>
</dbReference>
<evidence type="ECO:0000256" key="9">
    <source>
        <dbReference type="SAM" id="Phobius"/>
    </source>
</evidence>
<keyword evidence="12" id="KW-1185">Reference proteome</keyword>
<evidence type="ECO:0000256" key="6">
    <source>
        <dbReference type="ARBA" id="ARBA00022989"/>
    </source>
</evidence>
<keyword evidence="7 9" id="KW-0472">Membrane</keyword>
<evidence type="ECO:0000256" key="1">
    <source>
        <dbReference type="ARBA" id="ARBA00004236"/>
    </source>
</evidence>
<dbReference type="GO" id="GO:0000271">
    <property type="term" value="P:polysaccharide biosynthetic process"/>
    <property type="evidence" value="ECO:0007669"/>
    <property type="project" value="UniProtKB-KW"/>
</dbReference>
<evidence type="ECO:0000256" key="8">
    <source>
        <dbReference type="ARBA" id="ARBA00023169"/>
    </source>
</evidence>
<dbReference type="Pfam" id="PF02397">
    <property type="entry name" value="Bac_transf"/>
    <property type="match status" value="1"/>
</dbReference>
<evidence type="ECO:0000313" key="12">
    <source>
        <dbReference type="Proteomes" id="UP000436694"/>
    </source>
</evidence>
<dbReference type="RefSeq" id="WP_153549046.1">
    <property type="nucleotide sequence ID" value="NZ_WIXK01000011.1"/>
</dbReference>
<evidence type="ECO:0000313" key="11">
    <source>
        <dbReference type="EMBL" id="MQY44154.1"/>
    </source>
</evidence>
<feature type="domain" description="Bacterial sugar transferase" evidence="10">
    <location>
        <begin position="29"/>
        <end position="217"/>
    </location>
</feature>
<keyword evidence="5 9" id="KW-0812">Transmembrane</keyword>